<protein>
    <submittedName>
        <fullName evidence="2">Uncharacterized protein</fullName>
    </submittedName>
</protein>
<keyword evidence="1" id="KW-0472">Membrane</keyword>
<sequence length="59" mass="6830">MAQCFGVLIWLMTRWIFLDYVTSFLASKKMTNSSGRWQAGFRALGLPFYPAHTIGWENI</sequence>
<name>A0ABQ2DJ78_9MICC</name>
<reference evidence="3" key="1">
    <citation type="journal article" date="2019" name="Int. J. Syst. Evol. Microbiol.">
        <title>The Global Catalogue of Microorganisms (GCM) 10K type strain sequencing project: providing services to taxonomists for standard genome sequencing and annotation.</title>
        <authorList>
            <consortium name="The Broad Institute Genomics Platform"/>
            <consortium name="The Broad Institute Genome Sequencing Center for Infectious Disease"/>
            <person name="Wu L."/>
            <person name="Ma J."/>
        </authorList>
    </citation>
    <scope>NUCLEOTIDE SEQUENCE [LARGE SCALE GENOMIC DNA]</scope>
    <source>
        <strain evidence="3">CGMCC 1.3685</strain>
    </source>
</reference>
<proteinExistence type="predicted"/>
<evidence type="ECO:0000313" key="2">
    <source>
        <dbReference type="EMBL" id="GGJ59950.1"/>
    </source>
</evidence>
<gene>
    <name evidence="2" type="ORF">GCM10007173_18420</name>
</gene>
<keyword evidence="1" id="KW-0812">Transmembrane</keyword>
<keyword evidence="3" id="KW-1185">Reference proteome</keyword>
<keyword evidence="1" id="KW-1133">Transmembrane helix</keyword>
<evidence type="ECO:0000256" key="1">
    <source>
        <dbReference type="SAM" id="Phobius"/>
    </source>
</evidence>
<dbReference type="EMBL" id="BMKX01000003">
    <property type="protein sequence ID" value="GGJ59950.1"/>
    <property type="molecule type" value="Genomic_DNA"/>
</dbReference>
<comment type="caution">
    <text evidence="2">The sequence shown here is derived from an EMBL/GenBank/DDBJ whole genome shotgun (WGS) entry which is preliminary data.</text>
</comment>
<dbReference type="Proteomes" id="UP000606115">
    <property type="component" value="Unassembled WGS sequence"/>
</dbReference>
<organism evidence="2 3">
    <name type="scientific">Glutamicibacter ardleyensis</name>
    <dbReference type="NCBI Taxonomy" id="225894"/>
    <lineage>
        <taxon>Bacteria</taxon>
        <taxon>Bacillati</taxon>
        <taxon>Actinomycetota</taxon>
        <taxon>Actinomycetes</taxon>
        <taxon>Micrococcales</taxon>
        <taxon>Micrococcaceae</taxon>
        <taxon>Glutamicibacter</taxon>
    </lineage>
</organism>
<feature type="transmembrane region" description="Helical" evidence="1">
    <location>
        <begin position="6"/>
        <end position="26"/>
    </location>
</feature>
<accession>A0ABQ2DJ78</accession>
<evidence type="ECO:0000313" key="3">
    <source>
        <dbReference type="Proteomes" id="UP000606115"/>
    </source>
</evidence>